<dbReference type="SUPFAM" id="SSF48208">
    <property type="entry name" value="Six-hairpin glycosidases"/>
    <property type="match status" value="1"/>
</dbReference>
<proteinExistence type="inferred from homology"/>
<reference evidence="6" key="2">
    <citation type="submission" date="2023-04" db="EMBL/GenBank/DDBJ databases">
        <authorList>
            <person name="Beletskiy A.V."/>
            <person name="Mardanov A.V."/>
            <person name="Ravin N.V."/>
        </authorList>
    </citation>
    <scope>NUCLEOTIDE SEQUENCE</scope>
    <source>
        <strain evidence="6">GKL-02</strain>
    </source>
</reference>
<dbReference type="PANTHER" id="PTHR31616:SF0">
    <property type="entry name" value="GLUCAN 1,4-ALPHA-GLUCOSIDASE"/>
    <property type="match status" value="1"/>
</dbReference>
<dbReference type="InterPro" id="IPR046966">
    <property type="entry name" value="Glucoamylase_active_site"/>
</dbReference>
<dbReference type="PROSITE" id="PS00820">
    <property type="entry name" value="GLUCOAMYLASE"/>
    <property type="match status" value="1"/>
</dbReference>
<sequence length="788" mass="86804">MDKTFTANHAPGSPGILPNWCNGAKQMVGTSLGHARVWFTIGQGILNEIYYPRVDIPQVRDLGFIISDGQGFWQELKRLEDYTVECAEAGVPAVTITHRHPHFTFTQRITLEPNRDVLLVEIDLQGDHNLRPYVLLAPRLGGTGHDNHAEASHVNARRVLWAWQGPFGLALAAVDAQQQEALGQCSAGYSGASDGWQIFNRHGCLDECYREAGPGTVALTGELPRYAVLALGFGSSQEAAATLAVSALLQPFASVWWQQIGQWLEWQQQCRLPTPTGAAHIPEPLLDLVKTSAMVLRTHHDQTFRGALVASLSIPWGETLEERPGYHLVWPRDLVECAGALLALGCEGEARDILRYLMATQREDGSWFQNQWLGGKPYWTGVQLDQVAFPVLLAGTLAERNALDGIEVGVMAQRAMGFIAAHGPVSPQDRWEEDSGVNTFTLAVCIAALVSGARFLPVADEGFALELADYWNAQLDNWAAVRNTDFARRYGVDAYYPRIMPAAVLTDDAALRRAMPIKNHLTDPGLPPTEQIGGDFLQLVRYGLRDPHDPLIRNTLKLVDELLEVDLPQGPCWYRYTSDGYGEHADGQAYDGNGIGRLWPLLSEERGHYELVRGTDALPFLYAMAGMSDGCGMLPEQVWDTESIPERGLTFGKATGSAMPLAWAHAEYIKLACSILLGRPVDRPEAVWARYHGIRPDPEVWFWTPQAPLRTLPAGKRLGICLPSAASIHWREDSGEEQTLATRPLAMGVHIARLPKMDLRVQKITFRLESANYPASSSAVVVTVANGS</sequence>
<dbReference type="InterPro" id="IPR015220">
    <property type="entry name" value="Glucodextranase_N"/>
</dbReference>
<evidence type="ECO:0000256" key="3">
    <source>
        <dbReference type="ARBA" id="ARBA00023295"/>
    </source>
</evidence>
<evidence type="ECO:0000256" key="1">
    <source>
        <dbReference type="ARBA" id="ARBA00006188"/>
    </source>
</evidence>
<dbReference type="EMBL" id="CP124756">
    <property type="protein sequence ID" value="WGZ93141.1"/>
    <property type="molecule type" value="Genomic_DNA"/>
</dbReference>
<dbReference type="AlphaFoldDB" id="A0AA95H9K5"/>
<keyword evidence="2 6" id="KW-0378">Hydrolase</keyword>
<dbReference type="InterPro" id="IPR011613">
    <property type="entry name" value="GH15-like"/>
</dbReference>
<gene>
    <name evidence="6" type="ORF">QJT81_15125</name>
</gene>
<evidence type="ECO:0000313" key="6">
    <source>
        <dbReference type="EMBL" id="WGZ93141.1"/>
    </source>
</evidence>
<dbReference type="GO" id="GO:0005975">
    <property type="term" value="P:carbohydrate metabolic process"/>
    <property type="evidence" value="ECO:0007669"/>
    <property type="project" value="InterPro"/>
</dbReference>
<dbReference type="InterPro" id="IPR014718">
    <property type="entry name" value="GH-type_carb-bd"/>
</dbReference>
<dbReference type="GO" id="GO:0016757">
    <property type="term" value="F:glycosyltransferase activity"/>
    <property type="evidence" value="ECO:0007669"/>
    <property type="project" value="UniProtKB-ARBA"/>
</dbReference>
<organism evidence="6">
    <name type="scientific">Candidatus Thiothrix putei</name>
    <dbReference type="NCBI Taxonomy" id="3080811"/>
    <lineage>
        <taxon>Bacteria</taxon>
        <taxon>Pseudomonadati</taxon>
        <taxon>Pseudomonadota</taxon>
        <taxon>Gammaproteobacteria</taxon>
        <taxon>Thiotrichales</taxon>
        <taxon>Thiotrichaceae</taxon>
        <taxon>Thiothrix</taxon>
    </lineage>
</organism>
<dbReference type="Gene3D" id="2.70.98.10">
    <property type="match status" value="1"/>
</dbReference>
<evidence type="ECO:0000259" key="5">
    <source>
        <dbReference type="Pfam" id="PF09137"/>
    </source>
</evidence>
<dbReference type="Gene3D" id="1.50.10.10">
    <property type="match status" value="1"/>
</dbReference>
<dbReference type="GO" id="GO:0030246">
    <property type="term" value="F:carbohydrate binding"/>
    <property type="evidence" value="ECO:0007669"/>
    <property type="project" value="InterPro"/>
</dbReference>
<dbReference type="KEGG" id="tput:QJT81_15125"/>
<evidence type="ECO:0000256" key="2">
    <source>
        <dbReference type="ARBA" id="ARBA00022801"/>
    </source>
</evidence>
<feature type="domain" description="Glucodextranase N-terminal" evidence="5">
    <location>
        <begin position="10"/>
        <end position="267"/>
    </location>
</feature>
<feature type="domain" description="GH15-like" evidence="4">
    <location>
        <begin position="286"/>
        <end position="672"/>
    </location>
</feature>
<dbReference type="InterPro" id="IPR011013">
    <property type="entry name" value="Gal_mutarotase_sf_dom"/>
</dbReference>
<dbReference type="GO" id="GO:0004553">
    <property type="term" value="F:hydrolase activity, hydrolyzing O-glycosyl compounds"/>
    <property type="evidence" value="ECO:0007669"/>
    <property type="project" value="TreeGrafter"/>
</dbReference>
<name>A0AA95H9K5_9GAMM</name>
<dbReference type="Pfam" id="PF09137">
    <property type="entry name" value="Glucodextran_N"/>
    <property type="match status" value="1"/>
</dbReference>
<dbReference type="Pfam" id="PF00723">
    <property type="entry name" value="Glyco_hydro_15"/>
    <property type="match status" value="1"/>
</dbReference>
<dbReference type="SUPFAM" id="SSF74650">
    <property type="entry name" value="Galactose mutarotase-like"/>
    <property type="match status" value="1"/>
</dbReference>
<evidence type="ECO:0000259" key="4">
    <source>
        <dbReference type="Pfam" id="PF00723"/>
    </source>
</evidence>
<dbReference type="Proteomes" id="UP001301326">
    <property type="component" value="Chromosome"/>
</dbReference>
<comment type="similarity">
    <text evidence="1">Belongs to the glycosyl hydrolase 15 family.</text>
</comment>
<keyword evidence="3" id="KW-0326">Glycosidase</keyword>
<reference evidence="6" key="1">
    <citation type="journal article" date="2023" name="Int. J. Mol. Sci.">
        <title>Metagenomics Revealed a New Genus 'Candidatus Thiocaldithrix dubininis' gen. nov., sp. nov. and a New Species 'Candidatus Thiothrix putei' sp. nov. in the Family Thiotrichaceae, Some Members of Which Have Traits of Both Na+- and H+-Motive Energetics.</title>
        <authorList>
            <person name="Ravin N.V."/>
            <person name="Muntyan M.S."/>
            <person name="Smolyakov D.D."/>
            <person name="Rudenko T.S."/>
            <person name="Beletsky A.V."/>
            <person name="Mardanov A.V."/>
            <person name="Grabovich M.Y."/>
        </authorList>
    </citation>
    <scope>NUCLEOTIDE SEQUENCE</scope>
    <source>
        <strain evidence="6">GKL-02</strain>
    </source>
</reference>
<dbReference type="InterPro" id="IPR008928">
    <property type="entry name" value="6-hairpin_glycosidase_sf"/>
</dbReference>
<protein>
    <submittedName>
        <fullName evidence="6">Glycoside hydrolase family 15 protein</fullName>
    </submittedName>
</protein>
<accession>A0AA95H9K5</accession>
<dbReference type="CDD" id="cd07430">
    <property type="entry name" value="GH15_N"/>
    <property type="match status" value="1"/>
</dbReference>
<dbReference type="PANTHER" id="PTHR31616">
    <property type="entry name" value="TREHALASE"/>
    <property type="match status" value="1"/>
</dbReference>
<dbReference type="InterPro" id="IPR012341">
    <property type="entry name" value="6hp_glycosidase-like_sf"/>
</dbReference>